<accession>A0A7J0F8M4</accession>
<dbReference type="EMBL" id="BJWL01000010">
    <property type="protein sequence ID" value="GFY95035.1"/>
    <property type="molecule type" value="Genomic_DNA"/>
</dbReference>
<gene>
    <name evidence="1" type="ORF">Acr_10g0004200</name>
</gene>
<comment type="caution">
    <text evidence="1">The sequence shown here is derived from an EMBL/GenBank/DDBJ whole genome shotgun (WGS) entry which is preliminary data.</text>
</comment>
<sequence length="215" mass="23559">MGRFRTLGQKKSALTVDPPAIVVPPIIQVPFIAPDPVLILSTRAGVKPSLLEALLKCKGREVMASLQRASSILEQMKEQPTEIKKSKKKISFLEKQARLDSQVVEKAKLELVAIVHKRDDSNSSISKAQGVVEAIQDGWMACLKEFGVTPEHLAWKEAPPQSNEILEKSPMVVGELNQETAEVEEDDATTLVDGPVAAEDGVAFEGIYYNLFPDL</sequence>
<keyword evidence="2" id="KW-1185">Reference proteome</keyword>
<dbReference type="AlphaFoldDB" id="A0A7J0F8M4"/>
<dbReference type="Proteomes" id="UP000585474">
    <property type="component" value="Unassembled WGS sequence"/>
</dbReference>
<proteinExistence type="predicted"/>
<name>A0A7J0F8M4_9ERIC</name>
<reference evidence="1 2" key="1">
    <citation type="submission" date="2019-07" db="EMBL/GenBank/DDBJ databases">
        <title>De Novo Assembly of kiwifruit Actinidia rufa.</title>
        <authorList>
            <person name="Sugita-Konishi S."/>
            <person name="Sato K."/>
            <person name="Mori E."/>
            <person name="Abe Y."/>
            <person name="Kisaki G."/>
            <person name="Hamano K."/>
            <person name="Suezawa K."/>
            <person name="Otani M."/>
            <person name="Fukuda T."/>
            <person name="Manabe T."/>
            <person name="Gomi K."/>
            <person name="Tabuchi M."/>
            <person name="Akimitsu K."/>
            <person name="Kataoka I."/>
        </authorList>
    </citation>
    <scope>NUCLEOTIDE SEQUENCE [LARGE SCALE GENOMIC DNA]</scope>
    <source>
        <strain evidence="2">cv. Fuchu</strain>
    </source>
</reference>
<evidence type="ECO:0000313" key="2">
    <source>
        <dbReference type="Proteomes" id="UP000585474"/>
    </source>
</evidence>
<protein>
    <submittedName>
        <fullName evidence="1">Uncharacterized protein</fullName>
    </submittedName>
</protein>
<evidence type="ECO:0000313" key="1">
    <source>
        <dbReference type="EMBL" id="GFY95035.1"/>
    </source>
</evidence>
<organism evidence="1 2">
    <name type="scientific">Actinidia rufa</name>
    <dbReference type="NCBI Taxonomy" id="165716"/>
    <lineage>
        <taxon>Eukaryota</taxon>
        <taxon>Viridiplantae</taxon>
        <taxon>Streptophyta</taxon>
        <taxon>Embryophyta</taxon>
        <taxon>Tracheophyta</taxon>
        <taxon>Spermatophyta</taxon>
        <taxon>Magnoliopsida</taxon>
        <taxon>eudicotyledons</taxon>
        <taxon>Gunneridae</taxon>
        <taxon>Pentapetalae</taxon>
        <taxon>asterids</taxon>
        <taxon>Ericales</taxon>
        <taxon>Actinidiaceae</taxon>
        <taxon>Actinidia</taxon>
    </lineage>
</organism>